<accession>A0A0H4QGA2</accession>
<dbReference type="KEGG" id="lgn:ABM34_07705"/>
<name>A0A0H4QGA2_9LACO</name>
<evidence type="ECO:0000259" key="2">
    <source>
        <dbReference type="Pfam" id="PF07510"/>
    </source>
</evidence>
<protein>
    <recommendedName>
        <fullName evidence="5">DUF262 domain-containing protein</fullName>
    </recommendedName>
</protein>
<evidence type="ECO:0000313" key="3">
    <source>
        <dbReference type="EMBL" id="AKP67429.1"/>
    </source>
</evidence>
<sequence>MANLEDLIQARTKSLDKYLQNDKDTNFLIPFSQRKYEWDKPEVRRLFNDLTSLYGLSNDEVHMLNFFTFSRDDENNLKIFDGQQRTVTCMLILAVIAQKLYQSGDTEAAEQISDSYFIKKDKLRKETPVQQKLTFDSAEDNEFFYKVTNFQFNLEEEFESKKPNEYINNQKTIARNMIFIDQLLNEFIKSNENVDLSKLVVSITDRTLLVEFIANSEEIALSMFESLNNTGKSIEKYYVLKNDMVKCLGEDEVKPIWNVIDANLSELNHNSFLNATATLFKGKTTNKVALENLYSNTDINSIEDMKQLLVFLREASEEYLKICNANQMEYSDTRIRDTYRRYIKNLSVFNMKQHIPVILAMLMINTDLKDINRVLRVILEFTVKNFYFDEQKANKIELKFTSYANKVYNKEMSIDILIESIQKLCIDDKQLHEAILNKTISQNSRIAFILRETYNYAYQNKEIEVSGINNDVEHILPRNPDENSKWMSWFADDELREKWTYSIGNLTLWFEKDNRGSKNADFDKKKEKYIDSSLEENRRIASNDQWTIHEIQNRANYLADEIIQAFDD</sequence>
<dbReference type="PATRIC" id="fig|1007676.4.peg.1549"/>
<reference evidence="4" key="1">
    <citation type="submission" date="2015-07" db="EMBL/GenBank/DDBJ databases">
        <title>Lactobacillus ginsenosidimutans/EMML 3141/ whole genome sequencing.</title>
        <authorList>
            <person name="Kim M.K."/>
            <person name="Im W.-T."/>
            <person name="Srinivasan S."/>
            <person name="Lee J.-J."/>
        </authorList>
    </citation>
    <scope>NUCLEOTIDE SEQUENCE [LARGE SCALE GENOMIC DNA]</scope>
    <source>
        <strain evidence="4">EMML 3041</strain>
    </source>
</reference>
<dbReference type="Pfam" id="PF07510">
    <property type="entry name" value="GmrSD_C"/>
    <property type="match status" value="1"/>
</dbReference>
<evidence type="ECO:0000313" key="4">
    <source>
        <dbReference type="Proteomes" id="UP000036106"/>
    </source>
</evidence>
<dbReference type="Pfam" id="PF03235">
    <property type="entry name" value="GmrSD_N"/>
    <property type="match status" value="1"/>
</dbReference>
<dbReference type="Proteomes" id="UP000036106">
    <property type="component" value="Chromosome"/>
</dbReference>
<dbReference type="AlphaFoldDB" id="A0A0H4QGA2"/>
<feature type="domain" description="GmrSD restriction endonucleases N-terminal" evidence="1">
    <location>
        <begin position="19"/>
        <end position="243"/>
    </location>
</feature>
<dbReference type="PANTHER" id="PTHR35149">
    <property type="entry name" value="SLL5132 PROTEIN"/>
    <property type="match status" value="1"/>
</dbReference>
<dbReference type="OrthoDB" id="9798761at2"/>
<evidence type="ECO:0000259" key="1">
    <source>
        <dbReference type="Pfam" id="PF03235"/>
    </source>
</evidence>
<keyword evidence="4" id="KW-1185">Reference proteome</keyword>
<dbReference type="InterPro" id="IPR011089">
    <property type="entry name" value="GmrSD_C"/>
</dbReference>
<gene>
    <name evidence="3" type="ORF">ABM34_07705</name>
</gene>
<dbReference type="RefSeq" id="WP_048704744.1">
    <property type="nucleotide sequence ID" value="NZ_CP012034.1"/>
</dbReference>
<proteinExistence type="predicted"/>
<organism evidence="3 4">
    <name type="scientific">Companilactobacillus ginsenosidimutans</name>
    <dbReference type="NCBI Taxonomy" id="1007676"/>
    <lineage>
        <taxon>Bacteria</taxon>
        <taxon>Bacillati</taxon>
        <taxon>Bacillota</taxon>
        <taxon>Bacilli</taxon>
        <taxon>Lactobacillales</taxon>
        <taxon>Lactobacillaceae</taxon>
        <taxon>Companilactobacillus</taxon>
    </lineage>
</organism>
<dbReference type="InterPro" id="IPR004919">
    <property type="entry name" value="GmrSD_N"/>
</dbReference>
<dbReference type="PANTHER" id="PTHR35149:SF1">
    <property type="entry name" value="DUF5655 DOMAIN-CONTAINING PROTEIN"/>
    <property type="match status" value="1"/>
</dbReference>
<evidence type="ECO:0008006" key="5">
    <source>
        <dbReference type="Google" id="ProtNLM"/>
    </source>
</evidence>
<dbReference type="STRING" id="1007676.ABM34_07705"/>
<feature type="domain" description="GmrSD restriction endonucleases C-terminal" evidence="2">
    <location>
        <begin position="427"/>
        <end position="560"/>
    </location>
</feature>
<dbReference type="EMBL" id="CP012034">
    <property type="protein sequence ID" value="AKP67429.1"/>
    <property type="molecule type" value="Genomic_DNA"/>
</dbReference>